<comment type="caution">
    <text evidence="1">The sequence shown here is derived from an EMBL/GenBank/DDBJ whole genome shotgun (WGS) entry which is preliminary data.</text>
</comment>
<protein>
    <submittedName>
        <fullName evidence="1">DUF72 domain-containing protein</fullName>
    </submittedName>
</protein>
<sequence length="255" mass="29394">MMRIGTSGWQYKDWKGRLYPSDLPQRLWLEHYAQAFGTVEVNNAFYRLPERATFEDWRARTPDDFVVAVKASRYLTHIKRLREPREPVHRLMQRAEGLGSKLGPVLLQLPPTLPADAGALEETLAAFPKGVRVAVEARHDSWWTPEIRDVLQSHNSALCWSDREGRPQAPLWRTADWGYLRMHEGRATPRPRYGRSALDTWTGRLWEAFKSQDVYVYFNNDPGCAAVADAVAFARLAEHRKLSTGRAPDRRPNWS</sequence>
<accession>A0ABP5V5J8</accession>
<dbReference type="Gene3D" id="3.20.20.410">
    <property type="entry name" value="Protein of unknown function UPF0759"/>
    <property type="match status" value="1"/>
</dbReference>
<organism evidence="1 2">
    <name type="scientific">Dactylosporangium salmoneum</name>
    <dbReference type="NCBI Taxonomy" id="53361"/>
    <lineage>
        <taxon>Bacteria</taxon>
        <taxon>Bacillati</taxon>
        <taxon>Actinomycetota</taxon>
        <taxon>Actinomycetes</taxon>
        <taxon>Micromonosporales</taxon>
        <taxon>Micromonosporaceae</taxon>
        <taxon>Dactylosporangium</taxon>
    </lineage>
</organism>
<dbReference type="SUPFAM" id="SSF117396">
    <property type="entry name" value="TM1631-like"/>
    <property type="match status" value="1"/>
</dbReference>
<dbReference type="Proteomes" id="UP001501444">
    <property type="component" value="Unassembled WGS sequence"/>
</dbReference>
<gene>
    <name evidence="1" type="ORF">GCM10010170_105290</name>
</gene>
<name>A0ABP5V5J8_9ACTN</name>
<proteinExistence type="predicted"/>
<dbReference type="EMBL" id="BAAARV010000130">
    <property type="protein sequence ID" value="GAA2392529.1"/>
    <property type="molecule type" value="Genomic_DNA"/>
</dbReference>
<dbReference type="RefSeq" id="WP_344620314.1">
    <property type="nucleotide sequence ID" value="NZ_BAAARV010000130.1"/>
</dbReference>
<dbReference type="Pfam" id="PF01904">
    <property type="entry name" value="DUF72"/>
    <property type="match status" value="1"/>
</dbReference>
<dbReference type="InterPro" id="IPR036520">
    <property type="entry name" value="UPF0759_sf"/>
</dbReference>
<reference evidence="2" key="1">
    <citation type="journal article" date="2019" name="Int. J. Syst. Evol. Microbiol.">
        <title>The Global Catalogue of Microorganisms (GCM) 10K type strain sequencing project: providing services to taxonomists for standard genome sequencing and annotation.</title>
        <authorList>
            <consortium name="The Broad Institute Genomics Platform"/>
            <consortium name="The Broad Institute Genome Sequencing Center for Infectious Disease"/>
            <person name="Wu L."/>
            <person name="Ma J."/>
        </authorList>
    </citation>
    <scope>NUCLEOTIDE SEQUENCE [LARGE SCALE GENOMIC DNA]</scope>
    <source>
        <strain evidence="2">JCM 3272</strain>
    </source>
</reference>
<evidence type="ECO:0000313" key="1">
    <source>
        <dbReference type="EMBL" id="GAA2392529.1"/>
    </source>
</evidence>
<dbReference type="InterPro" id="IPR002763">
    <property type="entry name" value="DUF72"/>
</dbReference>
<evidence type="ECO:0000313" key="2">
    <source>
        <dbReference type="Proteomes" id="UP001501444"/>
    </source>
</evidence>
<dbReference type="PANTHER" id="PTHR30348:SF4">
    <property type="entry name" value="DUF72 DOMAIN-CONTAINING PROTEIN"/>
    <property type="match status" value="1"/>
</dbReference>
<dbReference type="PANTHER" id="PTHR30348">
    <property type="entry name" value="UNCHARACTERIZED PROTEIN YECE"/>
    <property type="match status" value="1"/>
</dbReference>
<keyword evidence="2" id="KW-1185">Reference proteome</keyword>